<protein>
    <submittedName>
        <fullName evidence="1">Uncharacterized protein</fullName>
    </submittedName>
</protein>
<dbReference type="RefSeq" id="XP_024721639.1">
    <property type="nucleotide sequence ID" value="XM_024864874.1"/>
</dbReference>
<accession>A0A2T3B3Z6</accession>
<keyword evidence="2" id="KW-1185">Reference proteome</keyword>
<dbReference type="EMBL" id="KZ679010">
    <property type="protein sequence ID" value="PSS20369.1"/>
    <property type="molecule type" value="Genomic_DNA"/>
</dbReference>
<gene>
    <name evidence="1" type="ORF">M430DRAFT_232977</name>
</gene>
<dbReference type="AlphaFoldDB" id="A0A2T3B3Z6"/>
<sequence>MRSTKICLCLGSWMTHLPCEERRAQRPSQLGDELDVARRVARRLRVVRVARLLRLAAAVVRVRVGVRVRGRGRFGLFGPSHRPVGEYESRPDVDGRCLVPF</sequence>
<name>A0A2T3B3Z6_AMORE</name>
<dbReference type="InParanoid" id="A0A2T3B3Z6"/>
<evidence type="ECO:0000313" key="1">
    <source>
        <dbReference type="EMBL" id="PSS20369.1"/>
    </source>
</evidence>
<dbReference type="Proteomes" id="UP000241818">
    <property type="component" value="Unassembled WGS sequence"/>
</dbReference>
<dbReference type="GeneID" id="36572955"/>
<evidence type="ECO:0000313" key="2">
    <source>
        <dbReference type="Proteomes" id="UP000241818"/>
    </source>
</evidence>
<organism evidence="1 2">
    <name type="scientific">Amorphotheca resinae ATCC 22711</name>
    <dbReference type="NCBI Taxonomy" id="857342"/>
    <lineage>
        <taxon>Eukaryota</taxon>
        <taxon>Fungi</taxon>
        <taxon>Dikarya</taxon>
        <taxon>Ascomycota</taxon>
        <taxon>Pezizomycotina</taxon>
        <taxon>Leotiomycetes</taxon>
        <taxon>Helotiales</taxon>
        <taxon>Amorphothecaceae</taxon>
        <taxon>Amorphotheca</taxon>
    </lineage>
</organism>
<proteinExistence type="predicted"/>
<reference evidence="1 2" key="1">
    <citation type="journal article" date="2018" name="New Phytol.">
        <title>Comparative genomics and transcriptomics depict ericoid mycorrhizal fungi as versatile saprotrophs and plant mutualists.</title>
        <authorList>
            <person name="Martino E."/>
            <person name="Morin E."/>
            <person name="Grelet G.A."/>
            <person name="Kuo A."/>
            <person name="Kohler A."/>
            <person name="Daghino S."/>
            <person name="Barry K.W."/>
            <person name="Cichocki N."/>
            <person name="Clum A."/>
            <person name="Dockter R.B."/>
            <person name="Hainaut M."/>
            <person name="Kuo R.C."/>
            <person name="LaButti K."/>
            <person name="Lindahl B.D."/>
            <person name="Lindquist E.A."/>
            <person name="Lipzen A."/>
            <person name="Khouja H.R."/>
            <person name="Magnuson J."/>
            <person name="Murat C."/>
            <person name="Ohm R.A."/>
            <person name="Singer S.W."/>
            <person name="Spatafora J.W."/>
            <person name="Wang M."/>
            <person name="Veneault-Fourrey C."/>
            <person name="Henrissat B."/>
            <person name="Grigoriev I.V."/>
            <person name="Martin F.M."/>
            <person name="Perotto S."/>
        </authorList>
    </citation>
    <scope>NUCLEOTIDE SEQUENCE [LARGE SCALE GENOMIC DNA]</scope>
    <source>
        <strain evidence="1 2">ATCC 22711</strain>
    </source>
</reference>